<evidence type="ECO:0000313" key="3">
    <source>
        <dbReference type="EMBL" id="KAB0679425.1"/>
    </source>
</evidence>
<gene>
    <name evidence="3" type="ORF">F6X38_13840</name>
</gene>
<sequence>MCRFLAYAGPPVFLDELLVRPSASLIAQASKAREAKTAVNADGCGVGWYGERSEPGLYRGVLPAWSDANLVSLCRQIRSRLFLAHVRAATFGEVATANCHPFAHGRHLFMHNGQVGGYERLRRRMDALIPDDLYAARKGTSDSEALFLAAVGQGLDRDPVGAIARTLRDIVALARDAGEADEPLRFAAVHTDGETLHAYRWASDGNPPSLYCREEGEGIVVASEPCDEGSGFWTPVPSGTLLTVERRSGARLRMFDPLAEEAERRVRAA</sequence>
<name>A0A7V7PNR5_9HYPH</name>
<keyword evidence="3" id="KW-0808">Transferase</keyword>
<keyword evidence="1 3" id="KW-0315">Glutamine amidotransferase</keyword>
<accession>A0A7V7PNR5</accession>
<evidence type="ECO:0000259" key="2">
    <source>
        <dbReference type="PROSITE" id="PS51278"/>
    </source>
</evidence>
<comment type="caution">
    <text evidence="3">The sequence shown here is derived from an EMBL/GenBank/DDBJ whole genome shotgun (WGS) entry which is preliminary data.</text>
</comment>
<dbReference type="Proteomes" id="UP000432089">
    <property type="component" value="Unassembled WGS sequence"/>
</dbReference>
<dbReference type="PANTHER" id="PTHR43187">
    <property type="entry name" value="GLUTAMINE AMIDOTRANSFERASE DUG3-RELATED"/>
    <property type="match status" value="1"/>
</dbReference>
<dbReference type="PANTHER" id="PTHR43187:SF1">
    <property type="entry name" value="GLUTAMINE AMIDOTRANSFERASE DUG3-RELATED"/>
    <property type="match status" value="1"/>
</dbReference>
<dbReference type="GO" id="GO:0016740">
    <property type="term" value="F:transferase activity"/>
    <property type="evidence" value="ECO:0007669"/>
    <property type="project" value="UniProtKB-KW"/>
</dbReference>
<dbReference type="AlphaFoldDB" id="A0A7V7PNR5"/>
<proteinExistence type="predicted"/>
<organism evidence="3 4">
    <name type="scientific">Plantimonas leprariae</name>
    <dbReference type="NCBI Taxonomy" id="2615207"/>
    <lineage>
        <taxon>Bacteria</taxon>
        <taxon>Pseudomonadati</taxon>
        <taxon>Pseudomonadota</taxon>
        <taxon>Alphaproteobacteria</taxon>
        <taxon>Hyphomicrobiales</taxon>
        <taxon>Aurantimonadaceae</taxon>
        <taxon>Plantimonas</taxon>
    </lineage>
</organism>
<evidence type="ECO:0000313" key="4">
    <source>
        <dbReference type="Proteomes" id="UP000432089"/>
    </source>
</evidence>
<protein>
    <submittedName>
        <fullName evidence="3">Class II glutamine amidotransferase</fullName>
    </submittedName>
</protein>
<dbReference type="PROSITE" id="PS51278">
    <property type="entry name" value="GATASE_TYPE_2"/>
    <property type="match status" value="1"/>
</dbReference>
<dbReference type="EMBL" id="VZDO01000010">
    <property type="protein sequence ID" value="KAB0679425.1"/>
    <property type="molecule type" value="Genomic_DNA"/>
</dbReference>
<keyword evidence="4" id="KW-1185">Reference proteome</keyword>
<feature type="domain" description="Glutamine amidotransferase type-2" evidence="2">
    <location>
        <begin position="2"/>
        <end position="247"/>
    </location>
</feature>
<dbReference type="RefSeq" id="WP_150970524.1">
    <property type="nucleotide sequence ID" value="NZ_VZDO01000010.1"/>
</dbReference>
<dbReference type="Pfam" id="PF13230">
    <property type="entry name" value="GATase_4"/>
    <property type="match status" value="1"/>
</dbReference>
<dbReference type="InterPro" id="IPR029055">
    <property type="entry name" value="Ntn_hydrolases_N"/>
</dbReference>
<dbReference type="CDD" id="cd01908">
    <property type="entry name" value="YafJ"/>
    <property type="match status" value="1"/>
</dbReference>
<dbReference type="InterPro" id="IPR026869">
    <property type="entry name" value="EgtC-like"/>
</dbReference>
<dbReference type="SUPFAM" id="SSF56235">
    <property type="entry name" value="N-terminal nucleophile aminohydrolases (Ntn hydrolases)"/>
    <property type="match status" value="1"/>
</dbReference>
<dbReference type="InterPro" id="IPR052373">
    <property type="entry name" value="Gamma-glu_amide_hydrolase"/>
</dbReference>
<evidence type="ECO:0000256" key="1">
    <source>
        <dbReference type="ARBA" id="ARBA00022962"/>
    </source>
</evidence>
<reference evidence="3 4" key="1">
    <citation type="submission" date="2019-09" db="EMBL/GenBank/DDBJ databases">
        <title>YIM 132180 draft genome.</title>
        <authorList>
            <person name="Zhang K."/>
        </authorList>
    </citation>
    <scope>NUCLEOTIDE SEQUENCE [LARGE SCALE GENOMIC DNA]</scope>
    <source>
        <strain evidence="3 4">YIM 132180</strain>
    </source>
</reference>
<dbReference type="Gene3D" id="3.60.20.10">
    <property type="entry name" value="Glutamine Phosphoribosylpyrophosphate, subunit 1, domain 1"/>
    <property type="match status" value="1"/>
</dbReference>
<dbReference type="InterPro" id="IPR017932">
    <property type="entry name" value="GATase_2_dom"/>
</dbReference>